<sequence length="97" mass="10775">MFPHCAPPDVEFHGSDPAVRNNLRLVPQRSHEDANAVALWARSLIRKNRSITLTADNDKKKVGVKVTKMAKNDPPKLNLDLVSGCYKVPDGEKAERS</sequence>
<evidence type="ECO:0000313" key="1">
    <source>
        <dbReference type="EMBL" id="MFC5169068.1"/>
    </source>
</evidence>
<proteinExistence type="predicted"/>
<gene>
    <name evidence="1" type="ORF">ACFPRK_00425</name>
</gene>
<protein>
    <submittedName>
        <fullName evidence="1">Uncharacterized protein</fullName>
    </submittedName>
</protein>
<organism evidence="1 2">
    <name type="scientific">Streptomyces mutomycini</name>
    <dbReference type="NCBI Taxonomy" id="284036"/>
    <lineage>
        <taxon>Bacteria</taxon>
        <taxon>Bacillati</taxon>
        <taxon>Actinomycetota</taxon>
        <taxon>Actinomycetes</taxon>
        <taxon>Kitasatosporales</taxon>
        <taxon>Streptomycetaceae</taxon>
        <taxon>Streptomyces</taxon>
    </lineage>
</organism>
<keyword evidence="2" id="KW-1185">Reference proteome</keyword>
<evidence type="ECO:0000313" key="2">
    <source>
        <dbReference type="Proteomes" id="UP001596208"/>
    </source>
</evidence>
<dbReference type="EMBL" id="JBHSKI010000001">
    <property type="protein sequence ID" value="MFC5169068.1"/>
    <property type="molecule type" value="Genomic_DNA"/>
</dbReference>
<accession>A0ABW0ATU5</accession>
<dbReference type="Proteomes" id="UP001596208">
    <property type="component" value="Unassembled WGS sequence"/>
</dbReference>
<reference evidence="2" key="1">
    <citation type="journal article" date="2019" name="Int. J. Syst. Evol. Microbiol.">
        <title>The Global Catalogue of Microorganisms (GCM) 10K type strain sequencing project: providing services to taxonomists for standard genome sequencing and annotation.</title>
        <authorList>
            <consortium name="The Broad Institute Genomics Platform"/>
            <consortium name="The Broad Institute Genome Sequencing Center for Infectious Disease"/>
            <person name="Wu L."/>
            <person name="Ma J."/>
        </authorList>
    </citation>
    <scope>NUCLEOTIDE SEQUENCE [LARGE SCALE GENOMIC DNA]</scope>
    <source>
        <strain evidence="2">CGMCC 4.1721</strain>
    </source>
</reference>
<name>A0ABW0ATU5_9ACTN</name>
<dbReference type="RefSeq" id="WP_141695662.1">
    <property type="nucleotide sequence ID" value="NZ_JBFADZ010000021.1"/>
</dbReference>
<comment type="caution">
    <text evidence="1">The sequence shown here is derived from an EMBL/GenBank/DDBJ whole genome shotgun (WGS) entry which is preliminary data.</text>
</comment>